<dbReference type="Pfam" id="PF04347">
    <property type="entry name" value="FliO"/>
    <property type="match status" value="1"/>
</dbReference>
<feature type="transmembrane region" description="Helical" evidence="5">
    <location>
        <begin position="6"/>
        <end position="26"/>
    </location>
</feature>
<dbReference type="InterPro" id="IPR022781">
    <property type="entry name" value="Flagellar_biosynth_FliO"/>
</dbReference>
<dbReference type="NCBIfam" id="TIGR03500">
    <property type="entry name" value="FliO_TIGR"/>
    <property type="match status" value="1"/>
</dbReference>
<reference evidence="6 7" key="1">
    <citation type="submission" date="2020-03" db="EMBL/GenBank/DDBJ databases">
        <title>WGS of the type strain of Planosporangium spp.</title>
        <authorList>
            <person name="Thawai C."/>
        </authorList>
    </citation>
    <scope>NUCLEOTIDE SEQUENCE [LARGE SCALE GENOMIC DNA]</scope>
    <source>
        <strain evidence="6 7">TBRC 5610</strain>
    </source>
</reference>
<keyword evidence="6" id="KW-0966">Cell projection</keyword>
<comment type="subcellular location">
    <subcellularLocation>
        <location evidence="5">Cell membrane</location>
    </subcellularLocation>
    <subcellularLocation>
        <location evidence="5">Bacterial flagellum basal body</location>
    </subcellularLocation>
</comment>
<accession>A0ABX0Y0A4</accession>
<comment type="similarity">
    <text evidence="5">Belongs to the FliO/MopB family.</text>
</comment>
<keyword evidence="3 5" id="KW-1133">Transmembrane helix</keyword>
<protein>
    <recommendedName>
        <fullName evidence="5">Flagellar protein</fullName>
    </recommendedName>
</protein>
<dbReference type="Proteomes" id="UP000722989">
    <property type="component" value="Unassembled WGS sequence"/>
</dbReference>
<keyword evidence="6" id="KW-0969">Cilium</keyword>
<keyword evidence="2 5" id="KW-0812">Transmembrane</keyword>
<comment type="caution">
    <text evidence="6">The sequence shown here is derived from an EMBL/GenBank/DDBJ whole genome shotgun (WGS) entry which is preliminary data.</text>
</comment>
<keyword evidence="5" id="KW-0975">Bacterial flagellum</keyword>
<evidence type="ECO:0000256" key="5">
    <source>
        <dbReference type="RuleBase" id="RU362064"/>
    </source>
</evidence>
<sequence>MIELTIRIIFSLLVVVALMWGIAKLARKPLGIRRGNGLIEVLGRQQLSRGASVAVVRVADKAMVLGVTDGRVSLISEADLQAIEEYQPEPQVKREPLAVESLVGGSLDSPIGAAVTARRSALGGSLLSSETWKQTLHFMRERTGHKP</sequence>
<dbReference type="EMBL" id="JAATVY010000013">
    <property type="protein sequence ID" value="NJC71781.1"/>
    <property type="molecule type" value="Genomic_DNA"/>
</dbReference>
<gene>
    <name evidence="6" type="primary">fliO</name>
    <name evidence="6" type="ORF">HC031_18940</name>
</gene>
<evidence type="ECO:0000313" key="7">
    <source>
        <dbReference type="Proteomes" id="UP000722989"/>
    </source>
</evidence>
<proteinExistence type="inferred from homology"/>
<keyword evidence="7" id="KW-1185">Reference proteome</keyword>
<evidence type="ECO:0000256" key="3">
    <source>
        <dbReference type="ARBA" id="ARBA00022989"/>
    </source>
</evidence>
<evidence type="ECO:0000256" key="2">
    <source>
        <dbReference type="ARBA" id="ARBA00022692"/>
    </source>
</evidence>
<name>A0ABX0Y0A4_9ACTN</name>
<dbReference type="RefSeq" id="WP_167926676.1">
    <property type="nucleotide sequence ID" value="NZ_JAATVY010000013.1"/>
</dbReference>
<evidence type="ECO:0000256" key="1">
    <source>
        <dbReference type="ARBA" id="ARBA00022475"/>
    </source>
</evidence>
<evidence type="ECO:0000256" key="4">
    <source>
        <dbReference type="ARBA" id="ARBA00023136"/>
    </source>
</evidence>
<keyword evidence="4 5" id="KW-0472">Membrane</keyword>
<keyword evidence="6" id="KW-0282">Flagellum</keyword>
<evidence type="ECO:0000313" key="6">
    <source>
        <dbReference type="EMBL" id="NJC71781.1"/>
    </source>
</evidence>
<organism evidence="6 7">
    <name type="scientific">Planosporangium thailandense</name>
    <dbReference type="NCBI Taxonomy" id="765197"/>
    <lineage>
        <taxon>Bacteria</taxon>
        <taxon>Bacillati</taxon>
        <taxon>Actinomycetota</taxon>
        <taxon>Actinomycetes</taxon>
        <taxon>Micromonosporales</taxon>
        <taxon>Micromonosporaceae</taxon>
        <taxon>Planosporangium</taxon>
    </lineage>
</organism>
<keyword evidence="1 5" id="KW-1003">Cell membrane</keyword>